<reference evidence="4" key="1">
    <citation type="journal article" date="2015" name="PLoS Genet.">
        <title>The dynamic genome and transcriptome of the human fungal pathogen Blastomyces and close relative Emmonsia.</title>
        <authorList>
            <person name="Munoz J.F."/>
            <person name="Gauthier G.M."/>
            <person name="Desjardins C.A."/>
            <person name="Gallo J.E."/>
            <person name="Holder J."/>
            <person name="Sullivan T.D."/>
            <person name="Marty A.J."/>
            <person name="Carmen J.C."/>
            <person name="Chen Z."/>
            <person name="Ding L."/>
            <person name="Gujja S."/>
            <person name="Magrini V."/>
            <person name="Misas E."/>
            <person name="Mitreva M."/>
            <person name="Priest M."/>
            <person name="Saif S."/>
            <person name="Whiston E.A."/>
            <person name="Young S."/>
            <person name="Zeng Q."/>
            <person name="Goldman W.E."/>
            <person name="Mardis E.R."/>
            <person name="Taylor J.W."/>
            <person name="McEwen J.G."/>
            <person name="Clay O.K."/>
            <person name="Klein B.S."/>
            <person name="Cuomo C.A."/>
        </authorList>
    </citation>
    <scope>NUCLEOTIDE SEQUENCE [LARGE SCALE GENOMIC DNA]</scope>
    <source>
        <strain evidence="4">SLH14081</strain>
    </source>
</reference>
<dbReference type="OrthoDB" id="6359943at2759"/>
<dbReference type="InterPro" id="IPR000210">
    <property type="entry name" value="BTB/POZ_dom"/>
</dbReference>
<feature type="domain" description="BTB" evidence="2">
    <location>
        <begin position="235"/>
        <end position="303"/>
    </location>
</feature>
<evidence type="ECO:0000313" key="3">
    <source>
        <dbReference type="EMBL" id="OAT07377.1"/>
    </source>
</evidence>
<dbReference type="KEGG" id="bgh:BDBG_03446"/>
<dbReference type="SUPFAM" id="SSF54695">
    <property type="entry name" value="POZ domain"/>
    <property type="match status" value="1"/>
</dbReference>
<dbReference type="Proteomes" id="UP000002038">
    <property type="component" value="Unassembled WGS sequence"/>
</dbReference>
<evidence type="ECO:0000256" key="1">
    <source>
        <dbReference type="SAM" id="MobiDB-lite"/>
    </source>
</evidence>
<dbReference type="GeneID" id="8505746"/>
<feature type="compositionally biased region" description="Low complexity" evidence="1">
    <location>
        <begin position="120"/>
        <end position="134"/>
    </location>
</feature>
<proteinExistence type="predicted"/>
<evidence type="ECO:0000259" key="2">
    <source>
        <dbReference type="PROSITE" id="PS50097"/>
    </source>
</evidence>
<feature type="region of interest" description="Disordered" evidence="1">
    <location>
        <begin position="114"/>
        <end position="154"/>
    </location>
</feature>
<dbReference type="PANTHER" id="PTHR47369">
    <property type="entry name" value="BTB/POZ DOMAIN-CONTAINING PROTEIN"/>
    <property type="match status" value="1"/>
</dbReference>
<dbReference type="AlphaFoldDB" id="A0A179UJP7"/>
<evidence type="ECO:0000313" key="4">
    <source>
        <dbReference type="Proteomes" id="UP000002038"/>
    </source>
</evidence>
<gene>
    <name evidence="3" type="ORF">BDBG_03446</name>
</gene>
<protein>
    <recommendedName>
        <fullName evidence="2">BTB domain-containing protein</fullName>
    </recommendedName>
</protein>
<dbReference type="PROSITE" id="PS50097">
    <property type="entry name" value="BTB"/>
    <property type="match status" value="1"/>
</dbReference>
<dbReference type="SMART" id="SM00225">
    <property type="entry name" value="BTB"/>
    <property type="match status" value="1"/>
</dbReference>
<sequence>MHRDRQRYSAEWQKMMPNSVTTSNYHHHNTSQFDNDGHQSYQSFQNHLEKKVLLSPFSSKQEDSPLQNVKAPMNNCCSSSSISCKSPLIHPSHYCPVQVISALISSLSKDIGRTRSCKRAPPTAASATLPLPSSVVRPQKSRRARNKSASSSLESPSSEWLNLISSWPRKAQVSRETANPRSYAALTAEASLNADFLDCDYTMADPASVIAGAYLPIGSISTVTVMPGGAVECKADVTVNAFESTYSLHRCILERVPYFAAMLSGQWNETGNHVLSIFPDEMDPNITRVGFEVALEYMYGRKVMDLIELDPIGVFAACQWLDLSELLKWAVQNIMHHLDISNIHLILSIFTEYHYGKEGRVVLDAAKSLLRLRGCEMPLAVWDHIPAEIVRDIVGGDAFYMPSELKRWEYAVSLLDRVLESKASKMRIPFLNDNASAPAHVKRQLEGILPDDPPEADTDTELDFETDRQFSEDMHNQWLNLYTHPDILPIRQMIMEDIAYMHIPLEHFRRVQSHRDIFGVRPVQPAVIHSAFVQALKLAHLVDTADEFSLKLDIGHATFMSEFPARQRSQIHRFHIDSGFYPCSMPGGDVIRREYPVTKEDTTTSNLTVTRKARGFIHQDCNKHAGQQGFRTSHLVMGWERRDFIKPLPITSTVTHPDHSPFPPFRFSTTFPHPATLENRQRLFSSPFWYAGATWVLYLCHNTIPKASSVGLYLRRIYDTRPAEPSLESWSSRINPPGMAHYEPLVACHSRPSNPHLDEPSNYYNEAYPRLDLVGDRFGSRNGVGHSLGRERDTPAMLPYVDIRSSVTAHFKLYSNFVCAGQPACFQSKPEQFQIDRCWGWDVRVPDGQEPLLDLCGNPLNERQLKICLVIGIL</sequence>
<dbReference type="EMBL" id="GG657452">
    <property type="protein sequence ID" value="OAT07377.1"/>
    <property type="molecule type" value="Genomic_DNA"/>
</dbReference>
<keyword evidence="4" id="KW-1185">Reference proteome</keyword>
<dbReference type="Gene3D" id="3.30.710.10">
    <property type="entry name" value="Potassium Channel Kv1.1, Chain A"/>
    <property type="match status" value="1"/>
</dbReference>
<organism evidence="3 4">
    <name type="scientific">Blastomyces gilchristii (strain SLH14081)</name>
    <name type="common">Blastomyces dermatitidis</name>
    <dbReference type="NCBI Taxonomy" id="559298"/>
    <lineage>
        <taxon>Eukaryota</taxon>
        <taxon>Fungi</taxon>
        <taxon>Dikarya</taxon>
        <taxon>Ascomycota</taxon>
        <taxon>Pezizomycotina</taxon>
        <taxon>Eurotiomycetes</taxon>
        <taxon>Eurotiomycetidae</taxon>
        <taxon>Onygenales</taxon>
        <taxon>Ajellomycetaceae</taxon>
        <taxon>Blastomyces</taxon>
    </lineage>
</organism>
<dbReference type="InterPro" id="IPR011333">
    <property type="entry name" value="SKP1/BTB/POZ_sf"/>
</dbReference>
<accession>A0A179UJP7</accession>
<name>A0A179UJP7_BLAGS</name>
<dbReference type="STRING" id="559298.A0A179UJP7"/>
<dbReference type="VEuPathDB" id="FungiDB:BDBG_03446"/>
<dbReference type="PANTHER" id="PTHR47369:SF1">
    <property type="entry name" value="BTB_POZ DOMAIN-CONTAINING PROTEIN"/>
    <property type="match status" value="1"/>
</dbReference>
<dbReference type="RefSeq" id="XP_002626282.2">
    <property type="nucleotide sequence ID" value="XM_002626236.2"/>
</dbReference>